<evidence type="ECO:0000259" key="1">
    <source>
        <dbReference type="Pfam" id="PF13648"/>
    </source>
</evidence>
<accession>A0A1Z4BN77</accession>
<dbReference type="RefSeq" id="WP_088593856.1">
    <property type="nucleotide sequence ID" value="NZ_CP022022.1"/>
</dbReference>
<sequence length="138" mass="15111">MKKLLKMAFIAAAFFVTSCGKSDDGVSNKDLVGTWYLESATINGEVQPYTDCEKRTNIVFTTTEFSSVGYATKNDTCTELGRNSGTYTVSGNTIFYKKQDGSSYSSEISLSGNKLTITQTKKDESGKEVTGTIVYIKR</sequence>
<evidence type="ECO:0000313" key="2">
    <source>
        <dbReference type="EMBL" id="ASF42749.1"/>
    </source>
</evidence>
<keyword evidence="3" id="KW-1185">Reference proteome</keyword>
<dbReference type="InterPro" id="IPR024311">
    <property type="entry name" value="Lipocalin-like"/>
</dbReference>
<dbReference type="Pfam" id="PF13648">
    <property type="entry name" value="Lipocalin_4"/>
    <property type="match status" value="1"/>
</dbReference>
<evidence type="ECO:0000313" key="3">
    <source>
        <dbReference type="Proteomes" id="UP000197007"/>
    </source>
</evidence>
<dbReference type="KEGG" id="capn:CBG49_06485"/>
<name>A0A1Z4BN77_9FLAO</name>
<dbReference type="Proteomes" id="UP000197007">
    <property type="component" value="Chromosome"/>
</dbReference>
<feature type="domain" description="Lipocalin-like" evidence="1">
    <location>
        <begin position="31"/>
        <end position="117"/>
    </location>
</feature>
<reference evidence="3" key="1">
    <citation type="submission" date="2017-06" db="EMBL/GenBank/DDBJ databases">
        <title>Complete genome sequence of Capnocytophaga sp. KCOM 1579 (=ChDC OS43) isolated from a human refractory periapical abscess lesion.</title>
        <authorList>
            <person name="Kook J.-K."/>
            <person name="Park S.-N."/>
            <person name="Lim Y.K."/>
            <person name="Roh H."/>
        </authorList>
    </citation>
    <scope>NUCLEOTIDE SEQUENCE [LARGE SCALE GENOMIC DNA]</scope>
    <source>
        <strain evidence="3">ChDC OS43</strain>
    </source>
</reference>
<gene>
    <name evidence="2" type="ORF">CBG49_06485</name>
</gene>
<protein>
    <submittedName>
        <fullName evidence="2">Lipocalin</fullName>
    </submittedName>
</protein>
<dbReference type="PROSITE" id="PS51257">
    <property type="entry name" value="PROKAR_LIPOPROTEIN"/>
    <property type="match status" value="1"/>
</dbReference>
<dbReference type="AlphaFoldDB" id="A0A1Z4BN77"/>
<dbReference type="EMBL" id="CP022022">
    <property type="protein sequence ID" value="ASF42749.1"/>
    <property type="molecule type" value="Genomic_DNA"/>
</dbReference>
<organism evidence="2 3">
    <name type="scientific">Capnocytophaga endodontalis</name>
    <dbReference type="NCBI Taxonomy" id="2708117"/>
    <lineage>
        <taxon>Bacteria</taxon>
        <taxon>Pseudomonadati</taxon>
        <taxon>Bacteroidota</taxon>
        <taxon>Flavobacteriia</taxon>
        <taxon>Flavobacteriales</taxon>
        <taxon>Flavobacteriaceae</taxon>
        <taxon>Capnocytophaga</taxon>
    </lineage>
</organism>
<proteinExistence type="predicted"/>